<reference evidence="4 5" key="1">
    <citation type="submission" date="2019-07" db="EMBL/GenBank/DDBJ databases">
        <title>Draft genome for Aliikangiella sp. M105.</title>
        <authorList>
            <person name="Wang G."/>
        </authorList>
    </citation>
    <scope>NUCLEOTIDE SEQUENCE [LARGE SCALE GENOMIC DNA]</scope>
    <source>
        <strain evidence="4 5">M105</strain>
    </source>
</reference>
<protein>
    <submittedName>
        <fullName evidence="4">Uncharacterized protein</fullName>
    </submittedName>
</protein>
<feature type="coiled-coil region" evidence="1">
    <location>
        <begin position="212"/>
        <end position="246"/>
    </location>
</feature>
<dbReference type="RefSeq" id="WP_142891524.1">
    <property type="nucleotide sequence ID" value="NZ_ML660160.1"/>
</dbReference>
<dbReference type="AlphaFoldDB" id="A0A545UJ21"/>
<evidence type="ECO:0000313" key="4">
    <source>
        <dbReference type="EMBL" id="TQV89460.1"/>
    </source>
</evidence>
<keyword evidence="1" id="KW-0175">Coiled coil</keyword>
<keyword evidence="3" id="KW-1133">Transmembrane helix</keyword>
<sequence>MSNRETTQNQEPDDSMPTIVPEKDDLHYYHRRQQSAPNQTGTASANTSGKSSSLTQWLLLVLIIACGGACYWLFSQSQAQHTTLIEAQKRITELEQRLSTTGEEMDQSAVALQVKVSELSKKADELWVQMDKLWASAWRKNQSEIKALVEQTSQTKQALSDKTTNIEKEMVTTSINLEVLKEQLDIQQTSATQLSESLAKTEASSIESQKQITSLEKKLSSVLKENQKLAAKIKILEAQLKAQVQTKSASPNPL</sequence>
<evidence type="ECO:0000256" key="1">
    <source>
        <dbReference type="SAM" id="Coils"/>
    </source>
</evidence>
<comment type="caution">
    <text evidence="4">The sequence shown here is derived from an EMBL/GenBank/DDBJ whole genome shotgun (WGS) entry which is preliminary data.</text>
</comment>
<accession>A0A545UJ21</accession>
<gene>
    <name evidence="4" type="ORF">FLL46_00845</name>
</gene>
<evidence type="ECO:0000313" key="5">
    <source>
        <dbReference type="Proteomes" id="UP000315439"/>
    </source>
</evidence>
<organism evidence="4 5">
    <name type="scientific">Aliikangiella coralliicola</name>
    <dbReference type="NCBI Taxonomy" id="2592383"/>
    <lineage>
        <taxon>Bacteria</taxon>
        <taxon>Pseudomonadati</taxon>
        <taxon>Pseudomonadota</taxon>
        <taxon>Gammaproteobacteria</taxon>
        <taxon>Oceanospirillales</taxon>
        <taxon>Pleioneaceae</taxon>
        <taxon>Aliikangiella</taxon>
    </lineage>
</organism>
<feature type="compositionally biased region" description="Polar residues" evidence="2">
    <location>
        <begin position="1"/>
        <end position="10"/>
    </location>
</feature>
<proteinExistence type="predicted"/>
<dbReference type="EMBL" id="VIKS01000001">
    <property type="protein sequence ID" value="TQV89460.1"/>
    <property type="molecule type" value="Genomic_DNA"/>
</dbReference>
<feature type="transmembrane region" description="Helical" evidence="3">
    <location>
        <begin position="57"/>
        <end position="74"/>
    </location>
</feature>
<keyword evidence="5" id="KW-1185">Reference proteome</keyword>
<keyword evidence="3" id="KW-0812">Transmembrane</keyword>
<evidence type="ECO:0000256" key="3">
    <source>
        <dbReference type="SAM" id="Phobius"/>
    </source>
</evidence>
<name>A0A545UJ21_9GAMM</name>
<keyword evidence="3" id="KW-0472">Membrane</keyword>
<dbReference type="OrthoDB" id="5700790at2"/>
<dbReference type="Proteomes" id="UP000315439">
    <property type="component" value="Unassembled WGS sequence"/>
</dbReference>
<feature type="region of interest" description="Disordered" evidence="2">
    <location>
        <begin position="1"/>
        <end position="21"/>
    </location>
</feature>
<evidence type="ECO:0000256" key="2">
    <source>
        <dbReference type="SAM" id="MobiDB-lite"/>
    </source>
</evidence>